<name>A0AAV3Q9B5_LITER</name>
<keyword evidence="2" id="KW-1185">Reference proteome</keyword>
<dbReference type="PANTHER" id="PTHR36722:SF1">
    <property type="entry name" value="TYPE 2 DNA TOPOISOMERASE 6 SUBUNIT B-LIKE"/>
    <property type="match status" value="1"/>
</dbReference>
<comment type="caution">
    <text evidence="1">The sequence shown here is derived from an EMBL/GenBank/DDBJ whole genome shotgun (WGS) entry which is preliminary data.</text>
</comment>
<accession>A0AAV3Q9B5</accession>
<dbReference type="InterPro" id="IPR034566">
    <property type="entry name" value="MTOPVIB_plant"/>
</dbReference>
<dbReference type="PANTHER" id="PTHR36722">
    <property type="entry name" value="TYPE 2 DNA TOPOISOMERASE 6 SUBUNIT B-LIKE"/>
    <property type="match status" value="1"/>
</dbReference>
<protein>
    <submittedName>
        <fullName evidence="1">DNA metabolism protein</fullName>
    </submittedName>
</protein>
<dbReference type="GO" id="GO:0007131">
    <property type="term" value="P:reciprocal meiotic recombination"/>
    <property type="evidence" value="ECO:0007669"/>
    <property type="project" value="TreeGrafter"/>
</dbReference>
<evidence type="ECO:0000313" key="1">
    <source>
        <dbReference type="EMBL" id="GAA0160669.1"/>
    </source>
</evidence>
<sequence length="463" mass="52005">MEISSIQSLCESLIYYSIQRCRILDDLCRLSVALRHIPDSNPPIIRVSVSDTGVGSSFEEIQELRCSLNPFLTEKWDGIISVATTNISDAELHYANVKLKEVNLSKRLTRLPSSSKNEAKFSGTEVSFLTSERLDDLLTKITFFLRKMFVLKYPKVAIEILVNCGSPSGLDQDSCIMAIECNSLPLSASYVECLRLGLENYVLQHGNRRDIVCNLCFSSRDQLKVGVGQSFYSGRLRNSGNNLDAVIIISEAQEQVSSSCCMRTNDQTEILYFENFIPSSISESYVEAFTSIKWEKYGLTLKRASNQDGHALLEWDNLPPQVAEPPSTRNYKVPRSLSRKVITSALNELKEKNEGVLLSSHAVKICNYAPDLAKTISRLVLSSNDLQFKGECLSLLGMQVQEMEDNTVERCIGEKIVSAVGMNDRKSQRNKEAASILFDDYCSQNVDYLDVDYEDEESNYVDL</sequence>
<evidence type="ECO:0000313" key="2">
    <source>
        <dbReference type="Proteomes" id="UP001454036"/>
    </source>
</evidence>
<dbReference type="EMBL" id="BAABME010003953">
    <property type="protein sequence ID" value="GAA0160669.1"/>
    <property type="molecule type" value="Genomic_DNA"/>
</dbReference>
<dbReference type="GO" id="GO:0000793">
    <property type="term" value="C:condensed chromosome"/>
    <property type="evidence" value="ECO:0007669"/>
    <property type="project" value="TreeGrafter"/>
</dbReference>
<dbReference type="GO" id="GO:0042138">
    <property type="term" value="P:meiotic DNA double-strand break formation"/>
    <property type="evidence" value="ECO:0007669"/>
    <property type="project" value="InterPro"/>
</dbReference>
<reference evidence="1 2" key="1">
    <citation type="submission" date="2024-01" db="EMBL/GenBank/DDBJ databases">
        <title>The complete chloroplast genome sequence of Lithospermum erythrorhizon: insights into the phylogenetic relationship among Boraginaceae species and the maternal lineages of purple gromwells.</title>
        <authorList>
            <person name="Okada T."/>
            <person name="Watanabe K."/>
        </authorList>
    </citation>
    <scope>NUCLEOTIDE SEQUENCE [LARGE SCALE GENOMIC DNA]</scope>
</reference>
<dbReference type="AlphaFoldDB" id="A0AAV3Q9B5"/>
<dbReference type="GO" id="GO:0030674">
    <property type="term" value="F:protein-macromolecule adaptor activity"/>
    <property type="evidence" value="ECO:0007669"/>
    <property type="project" value="TreeGrafter"/>
</dbReference>
<proteinExistence type="predicted"/>
<gene>
    <name evidence="1" type="ORF">LIER_17169</name>
</gene>
<dbReference type="Proteomes" id="UP001454036">
    <property type="component" value="Unassembled WGS sequence"/>
</dbReference>
<organism evidence="1 2">
    <name type="scientific">Lithospermum erythrorhizon</name>
    <name type="common">Purple gromwell</name>
    <name type="synonym">Lithospermum officinale var. erythrorhizon</name>
    <dbReference type="NCBI Taxonomy" id="34254"/>
    <lineage>
        <taxon>Eukaryota</taxon>
        <taxon>Viridiplantae</taxon>
        <taxon>Streptophyta</taxon>
        <taxon>Embryophyta</taxon>
        <taxon>Tracheophyta</taxon>
        <taxon>Spermatophyta</taxon>
        <taxon>Magnoliopsida</taxon>
        <taxon>eudicotyledons</taxon>
        <taxon>Gunneridae</taxon>
        <taxon>Pentapetalae</taxon>
        <taxon>asterids</taxon>
        <taxon>lamiids</taxon>
        <taxon>Boraginales</taxon>
        <taxon>Boraginaceae</taxon>
        <taxon>Boraginoideae</taxon>
        <taxon>Lithospermeae</taxon>
        <taxon>Lithospermum</taxon>
    </lineage>
</organism>